<dbReference type="SUPFAM" id="SSF52402">
    <property type="entry name" value="Adenine nucleotide alpha hydrolases-like"/>
    <property type="match status" value="1"/>
</dbReference>
<comment type="similarity">
    <text evidence="2">Belongs to the asparagine synthetase family.</text>
</comment>
<dbReference type="PIRSF" id="PIRSF001589">
    <property type="entry name" value="Asn_synthetase_glu-h"/>
    <property type="match status" value="1"/>
</dbReference>
<evidence type="ECO:0000256" key="6">
    <source>
        <dbReference type="ARBA" id="ARBA00022888"/>
    </source>
</evidence>
<evidence type="ECO:0000256" key="8">
    <source>
        <dbReference type="ARBA" id="ARBA00030234"/>
    </source>
</evidence>
<dbReference type="InterPro" id="IPR001962">
    <property type="entry name" value="Asn_synthase"/>
</dbReference>
<evidence type="ECO:0000256" key="5">
    <source>
        <dbReference type="ARBA" id="ARBA00022840"/>
    </source>
</evidence>
<dbReference type="GO" id="GO:0005524">
    <property type="term" value="F:ATP binding"/>
    <property type="evidence" value="ECO:0007669"/>
    <property type="project" value="UniProtKB-KW"/>
</dbReference>
<dbReference type="InterPro" id="IPR014729">
    <property type="entry name" value="Rossmann-like_a/b/a_fold"/>
</dbReference>
<keyword evidence="10" id="KW-0028">Amino-acid biosynthesis</keyword>
<evidence type="ECO:0000256" key="12">
    <source>
        <dbReference type="PIRSR" id="PIRSR001589-3"/>
    </source>
</evidence>
<evidence type="ECO:0000256" key="9">
    <source>
        <dbReference type="PIRNR" id="PIRNR001589"/>
    </source>
</evidence>
<dbReference type="CDD" id="cd01991">
    <property type="entry name" value="Asn_synthase_B_C"/>
    <property type="match status" value="1"/>
</dbReference>
<dbReference type="GO" id="GO:0070981">
    <property type="term" value="P:L-asparagine biosynthetic process"/>
    <property type="evidence" value="ECO:0007669"/>
    <property type="project" value="UniProtKB-UniPathway"/>
</dbReference>
<comment type="pathway">
    <text evidence="1">Amino-acid biosynthesis; L-asparagine biosynthesis; L-asparagine from L-aspartate (L-Gln route): step 1/1.</text>
</comment>
<evidence type="ECO:0000256" key="7">
    <source>
        <dbReference type="ARBA" id="ARBA00022962"/>
    </source>
</evidence>
<dbReference type="InterPro" id="IPR029055">
    <property type="entry name" value="Ntn_hydrolases_N"/>
</dbReference>
<reference evidence="14" key="1">
    <citation type="submission" date="2021-02" db="EMBL/GenBank/DDBJ databases">
        <authorList>
            <person name="Nowell W R."/>
        </authorList>
    </citation>
    <scope>NUCLEOTIDE SEQUENCE</scope>
</reference>
<comment type="caution">
    <text evidence="14">The sequence shown here is derived from an EMBL/GenBank/DDBJ whole genome shotgun (WGS) entry which is preliminary data.</text>
</comment>
<dbReference type="AlphaFoldDB" id="A0A815P7T3"/>
<feature type="active site" description="For GATase activity" evidence="10">
    <location>
        <position position="2"/>
    </location>
</feature>
<feature type="domain" description="Glutamine amidotransferase type-2" evidence="13">
    <location>
        <begin position="2"/>
        <end position="211"/>
    </location>
</feature>
<dbReference type="InterPro" id="IPR051786">
    <property type="entry name" value="ASN_synthetase/amidase"/>
</dbReference>
<feature type="binding site" evidence="11">
    <location>
        <position position="295"/>
    </location>
    <ligand>
        <name>ATP</name>
        <dbReference type="ChEBI" id="CHEBI:30616"/>
    </ligand>
</feature>
<sequence length="654" mass="74046">MCGIIAFLTQEGCSDSKTPDLQAALKQIQHRGPDGDGIWVDSHGQVGFGHVRLAIIDLEQGHQPISNETDDIHMIVNGEFYDFERIRGELEAVGHVFKTKSDSEIALHLYEDQGLSFLDTLRGEFALCLWDSRKSVFVCARDRFGIKPLFYTQINGRLFVASEIKAFLPLGLKAEWDVESIVNSGFTAGSQTVFKGVSNLLPGHYITATRSGVINIRKYWEPDFADKNIVETRSAEEMIDGVRSRFFEAVRLRLRADVPVAAYLSGGIDSSSVVAAATTILRQNNPNAKLTAFTISFPHGKHLDESDIAERMAKHCGADFKKLCVSEADLSAAFDDAIWHFEAPVQELCGIAKYLLSRLVRDSGFKVVLTGEGSDEHFAGYSFFMPDYLREPDTSFNCDIDQRLAKLETIETSHHPWFDITQRDMSYTDAIVSRRMLNGISTHRVLASTWCLPNEMFNDAILKCTGINEPDPCMAMATTIDGVARRKAKTKWHPLHTALCIEQATTLPNYICIHEGDRSEMAHSVEARVPFLDHHLTEYVNQLPPSVKIKYPIEKWILREAMKPYINEELYSRIKHPFIAPPAENKNTPHGIYLNKRLTREAIDAIGWIRWEFVEQMKANFFEHQSRRAQNILNMILSLVVISERFKVKRFGQE</sequence>
<dbReference type="UniPathway" id="UPA00134">
    <property type="reaction ID" value="UER00195"/>
</dbReference>
<dbReference type="SUPFAM" id="SSF56235">
    <property type="entry name" value="N-terminal nucleophile aminohydrolases (Ntn hydrolases)"/>
    <property type="match status" value="1"/>
</dbReference>
<dbReference type="InterPro" id="IPR017932">
    <property type="entry name" value="GATase_2_dom"/>
</dbReference>
<dbReference type="CDD" id="cd00712">
    <property type="entry name" value="AsnB"/>
    <property type="match status" value="1"/>
</dbReference>
<dbReference type="Pfam" id="PF00733">
    <property type="entry name" value="Asn_synthase"/>
    <property type="match status" value="1"/>
</dbReference>
<dbReference type="Pfam" id="PF13537">
    <property type="entry name" value="GATase_7"/>
    <property type="match status" value="1"/>
</dbReference>
<dbReference type="InterPro" id="IPR033738">
    <property type="entry name" value="AsnB_N"/>
</dbReference>
<keyword evidence="6 10" id="KW-0061">Asparagine biosynthesis</keyword>
<feature type="binding site" evidence="11">
    <location>
        <position position="102"/>
    </location>
    <ligand>
        <name>L-glutamine</name>
        <dbReference type="ChEBI" id="CHEBI:58359"/>
    </ligand>
</feature>
<evidence type="ECO:0000259" key="13">
    <source>
        <dbReference type="PROSITE" id="PS51278"/>
    </source>
</evidence>
<evidence type="ECO:0000256" key="11">
    <source>
        <dbReference type="PIRSR" id="PIRSR001589-2"/>
    </source>
</evidence>
<gene>
    <name evidence="14" type="ORF">IZO911_LOCUS42037</name>
</gene>
<dbReference type="PROSITE" id="PS51278">
    <property type="entry name" value="GATASE_TYPE_2"/>
    <property type="match status" value="1"/>
</dbReference>
<dbReference type="Proteomes" id="UP000663860">
    <property type="component" value="Unassembled WGS sequence"/>
</dbReference>
<evidence type="ECO:0000313" key="14">
    <source>
        <dbReference type="EMBL" id="CAF1445234.1"/>
    </source>
</evidence>
<keyword evidence="4 9" id="KW-0547">Nucleotide-binding</keyword>
<evidence type="ECO:0000313" key="15">
    <source>
        <dbReference type="Proteomes" id="UP000663860"/>
    </source>
</evidence>
<dbReference type="Gene3D" id="3.60.20.10">
    <property type="entry name" value="Glutamine Phosphoribosylpyrophosphate, subunit 1, domain 1"/>
    <property type="match status" value="1"/>
</dbReference>
<dbReference type="GO" id="GO:0004066">
    <property type="term" value="F:asparagine synthase (glutamine-hydrolyzing) activity"/>
    <property type="evidence" value="ECO:0007669"/>
    <property type="project" value="InterPro"/>
</dbReference>
<evidence type="ECO:0000256" key="10">
    <source>
        <dbReference type="PIRSR" id="PIRSR001589-1"/>
    </source>
</evidence>
<evidence type="ECO:0000256" key="2">
    <source>
        <dbReference type="ARBA" id="ARBA00005752"/>
    </source>
</evidence>
<evidence type="ECO:0000256" key="3">
    <source>
        <dbReference type="ARBA" id="ARBA00021389"/>
    </source>
</evidence>
<accession>A0A815P7T3</accession>
<evidence type="ECO:0000256" key="1">
    <source>
        <dbReference type="ARBA" id="ARBA00005187"/>
    </source>
</evidence>
<keyword evidence="7 10" id="KW-0315">Glutamine amidotransferase</keyword>
<dbReference type="PANTHER" id="PTHR43284">
    <property type="entry name" value="ASPARAGINE SYNTHETASE (GLUTAMINE-HYDROLYZING)"/>
    <property type="match status" value="1"/>
</dbReference>
<name>A0A815P7T3_9BILA</name>
<protein>
    <recommendedName>
        <fullName evidence="3">Asparagine synthetase [glutamine-hydrolyzing]</fullName>
    </recommendedName>
    <alternativeName>
        <fullName evidence="8">Glutamine-dependent asparagine synthetase</fullName>
    </alternativeName>
</protein>
<keyword evidence="5 9" id="KW-0067">ATP-binding</keyword>
<dbReference type="NCBIfam" id="TIGR01536">
    <property type="entry name" value="asn_synth_AEB"/>
    <property type="match status" value="1"/>
</dbReference>
<proteinExistence type="inferred from homology"/>
<dbReference type="Gene3D" id="3.40.50.620">
    <property type="entry name" value="HUPs"/>
    <property type="match status" value="1"/>
</dbReference>
<dbReference type="GO" id="GO:0005829">
    <property type="term" value="C:cytosol"/>
    <property type="evidence" value="ECO:0007669"/>
    <property type="project" value="TreeGrafter"/>
</dbReference>
<organism evidence="14 15">
    <name type="scientific">Adineta steineri</name>
    <dbReference type="NCBI Taxonomy" id="433720"/>
    <lineage>
        <taxon>Eukaryota</taxon>
        <taxon>Metazoa</taxon>
        <taxon>Spiralia</taxon>
        <taxon>Gnathifera</taxon>
        <taxon>Rotifera</taxon>
        <taxon>Eurotatoria</taxon>
        <taxon>Bdelloidea</taxon>
        <taxon>Adinetida</taxon>
        <taxon>Adinetidae</taxon>
        <taxon>Adineta</taxon>
    </lineage>
</organism>
<dbReference type="InterPro" id="IPR006426">
    <property type="entry name" value="Asn_synth_AEB"/>
</dbReference>
<dbReference type="PANTHER" id="PTHR43284:SF1">
    <property type="entry name" value="ASPARAGINE SYNTHETASE"/>
    <property type="match status" value="1"/>
</dbReference>
<dbReference type="EMBL" id="CAJNOE010001712">
    <property type="protein sequence ID" value="CAF1445234.1"/>
    <property type="molecule type" value="Genomic_DNA"/>
</dbReference>
<evidence type="ECO:0000256" key="4">
    <source>
        <dbReference type="ARBA" id="ARBA00022741"/>
    </source>
</evidence>
<feature type="site" description="Important for beta-aspartyl-AMP intermediate formation" evidence="12">
    <location>
        <position position="372"/>
    </location>
</feature>